<dbReference type="InterPro" id="IPR036388">
    <property type="entry name" value="WH-like_DNA-bd_sf"/>
</dbReference>
<comment type="caution">
    <text evidence="7">The sequence shown here is derived from an EMBL/GenBank/DDBJ whole genome shotgun (WGS) entry which is preliminary data.</text>
</comment>
<dbReference type="GO" id="GO:0032259">
    <property type="term" value="P:methylation"/>
    <property type="evidence" value="ECO:0007669"/>
    <property type="project" value="UniProtKB-KW"/>
</dbReference>
<organism evidence="7 8">
    <name type="scientific">Beauveria bassiana D1-5</name>
    <dbReference type="NCBI Taxonomy" id="1245745"/>
    <lineage>
        <taxon>Eukaryota</taxon>
        <taxon>Fungi</taxon>
        <taxon>Dikarya</taxon>
        <taxon>Ascomycota</taxon>
        <taxon>Pezizomycotina</taxon>
        <taxon>Sordariomycetes</taxon>
        <taxon>Hypocreomycetidae</taxon>
        <taxon>Hypocreales</taxon>
        <taxon>Cordycipitaceae</taxon>
        <taxon>Beauveria</taxon>
    </lineage>
</organism>
<evidence type="ECO:0000259" key="6">
    <source>
        <dbReference type="Pfam" id="PF08100"/>
    </source>
</evidence>
<evidence type="ECO:0000256" key="1">
    <source>
        <dbReference type="ARBA" id="ARBA00022603"/>
    </source>
</evidence>
<dbReference type="PANTHER" id="PTHR43712">
    <property type="entry name" value="PUTATIVE (AFU_ORTHOLOGUE AFUA_4G14580)-RELATED"/>
    <property type="match status" value="1"/>
</dbReference>
<evidence type="ECO:0000313" key="8">
    <source>
        <dbReference type="Proteomes" id="UP000030106"/>
    </source>
</evidence>
<evidence type="ECO:0000256" key="2">
    <source>
        <dbReference type="ARBA" id="ARBA00022679"/>
    </source>
</evidence>
<keyword evidence="2 7" id="KW-0808">Transferase</keyword>
<dbReference type="SUPFAM" id="SSF46785">
    <property type="entry name" value="Winged helix' DNA-binding domain"/>
    <property type="match status" value="1"/>
</dbReference>
<gene>
    <name evidence="7" type="ORF">BBAD15_g1027</name>
</gene>
<dbReference type="PROSITE" id="PS51683">
    <property type="entry name" value="SAM_OMT_II"/>
    <property type="match status" value="1"/>
</dbReference>
<dbReference type="InterPro" id="IPR029063">
    <property type="entry name" value="SAM-dependent_MTases_sf"/>
</dbReference>
<accession>A0A0A2W004</accession>
<dbReference type="AlphaFoldDB" id="A0A0A2W004"/>
<dbReference type="InterPro" id="IPR012967">
    <property type="entry name" value="COMT_dimerisation"/>
</dbReference>
<keyword evidence="1 7" id="KW-0489">Methyltransferase</keyword>
<dbReference type="InterPro" id="IPR001077">
    <property type="entry name" value="COMT_C"/>
</dbReference>
<dbReference type="HOGENOM" id="CLU_005533_12_0_1"/>
<proteinExistence type="predicted"/>
<keyword evidence="3" id="KW-0949">S-adenosyl-L-methionine</keyword>
<dbReference type="Pfam" id="PF00891">
    <property type="entry name" value="Methyltransf_2"/>
    <property type="match status" value="1"/>
</dbReference>
<dbReference type="InterPro" id="IPR016461">
    <property type="entry name" value="COMT-like"/>
</dbReference>
<dbReference type="STRING" id="1245745.A0A0A2W004"/>
<name>A0A0A2W004_BEABA</name>
<protein>
    <submittedName>
        <fullName evidence="7">O-demethylpuromycin-O-methyltransferase</fullName>
    </submittedName>
</protein>
<evidence type="ECO:0000313" key="7">
    <source>
        <dbReference type="EMBL" id="KGQ13208.1"/>
    </source>
</evidence>
<dbReference type="Gene3D" id="1.10.10.10">
    <property type="entry name" value="Winged helix-like DNA-binding domain superfamily/Winged helix DNA-binding domain"/>
    <property type="match status" value="1"/>
</dbReference>
<dbReference type="PIRSF" id="PIRSF005739">
    <property type="entry name" value="O-mtase"/>
    <property type="match status" value="1"/>
</dbReference>
<dbReference type="Pfam" id="PF08100">
    <property type="entry name" value="Dimerisation"/>
    <property type="match status" value="1"/>
</dbReference>
<feature type="active site" description="Proton acceptor" evidence="4">
    <location>
        <position position="266"/>
    </location>
</feature>
<reference evidence="7 8" key="1">
    <citation type="submission" date="2012-10" db="EMBL/GenBank/DDBJ databases">
        <title>Genome sequencing and analysis of entomopathogenic fungi Beauveria bassiana D1-5.</title>
        <authorList>
            <person name="Li Q."/>
            <person name="Wang L."/>
            <person name="Zhang Z."/>
            <person name="Wang Q."/>
            <person name="Ren J."/>
            <person name="Wang M."/>
            <person name="Xu W."/>
            <person name="Wang J."/>
            <person name="Lu Y."/>
            <person name="Du Q."/>
            <person name="Sun Z."/>
        </authorList>
    </citation>
    <scope>NUCLEOTIDE SEQUENCE [LARGE SCALE GENOMIC DNA]</scope>
    <source>
        <strain evidence="7 8">D1-5</strain>
    </source>
</reference>
<dbReference type="CDD" id="cd02440">
    <property type="entry name" value="AdoMet_MTases"/>
    <property type="match status" value="1"/>
</dbReference>
<dbReference type="Gene3D" id="3.40.50.150">
    <property type="entry name" value="Vaccinia Virus protein VP39"/>
    <property type="match status" value="1"/>
</dbReference>
<evidence type="ECO:0000256" key="4">
    <source>
        <dbReference type="PIRSR" id="PIRSR005739-1"/>
    </source>
</evidence>
<dbReference type="EMBL" id="ANFO01000051">
    <property type="protein sequence ID" value="KGQ13208.1"/>
    <property type="molecule type" value="Genomic_DNA"/>
</dbReference>
<dbReference type="GO" id="GO:0008171">
    <property type="term" value="F:O-methyltransferase activity"/>
    <property type="evidence" value="ECO:0007669"/>
    <property type="project" value="InterPro"/>
</dbReference>
<dbReference type="GO" id="GO:0046983">
    <property type="term" value="F:protein dimerization activity"/>
    <property type="evidence" value="ECO:0007669"/>
    <property type="project" value="InterPro"/>
</dbReference>
<dbReference type="PANTHER" id="PTHR43712:SF2">
    <property type="entry name" value="O-METHYLTRANSFERASE CICE"/>
    <property type="match status" value="1"/>
</dbReference>
<evidence type="ECO:0000259" key="5">
    <source>
        <dbReference type="Pfam" id="PF00891"/>
    </source>
</evidence>
<feature type="domain" description="O-methyltransferase C-terminal" evidence="5">
    <location>
        <begin position="133"/>
        <end position="334"/>
    </location>
</feature>
<dbReference type="InterPro" id="IPR036390">
    <property type="entry name" value="WH_DNA-bd_sf"/>
</dbReference>
<evidence type="ECO:0000256" key="3">
    <source>
        <dbReference type="ARBA" id="ARBA00022691"/>
    </source>
</evidence>
<sequence length="356" mass="39473">MSDTRVNFPVANGQSVGQPFIDPMHSTPRNKLLALLGMQSLLVHSLTAAARLKLADIIGEQTLSLTGLAAQARCRPEALRRLLRALASCGIFFESEEGYRNTPLSAMLVTDRPDSLHGWACFMGSEQVNRCFEQLDVALAEDGPVFDKIYGQSFFDYLGQQPEARNVFASAMTSYSASGIEDALAAFDFSQAGKLFDIGSGLGAFLSGILDANPQLEGTIFDLPEVIAEVEKQADRLNPRLSWQGGNFFSHIPAGADTYILRHVLHDWSDEQARLILRQCRQAMRADGQLLIFEHLLTGHNQPDYAKFLDLVMLTFLSGRERSEGEYQLLLEQADLRIDRVIKTPGFHTLLVVKPR</sequence>
<dbReference type="Proteomes" id="UP000030106">
    <property type="component" value="Unassembled WGS sequence"/>
</dbReference>
<dbReference type="SUPFAM" id="SSF53335">
    <property type="entry name" value="S-adenosyl-L-methionine-dependent methyltransferases"/>
    <property type="match status" value="1"/>
</dbReference>
<feature type="domain" description="O-methyltransferase dimerisation" evidence="6">
    <location>
        <begin position="44"/>
        <end position="111"/>
    </location>
</feature>